<keyword evidence="3" id="KW-1185">Reference proteome</keyword>
<comment type="caution">
    <text evidence="2">The sequence shown here is derived from an EMBL/GenBank/DDBJ whole genome shotgun (WGS) entry which is preliminary data.</text>
</comment>
<dbReference type="InterPro" id="IPR021420">
    <property type="entry name" value="DUF3067"/>
</dbReference>
<dbReference type="Gene3D" id="3.30.428.40">
    <property type="entry name" value="Protein of unknown function DUF3067"/>
    <property type="match status" value="1"/>
</dbReference>
<evidence type="ECO:0000313" key="3">
    <source>
        <dbReference type="Proteomes" id="UP000009170"/>
    </source>
</evidence>
<protein>
    <submittedName>
        <fullName evidence="2">Uncharacterized protein</fullName>
    </submittedName>
</protein>
<organism evidence="2 3">
    <name type="scientific">Ostreococcus tauri</name>
    <name type="common">Marine green alga</name>
    <dbReference type="NCBI Taxonomy" id="70448"/>
    <lineage>
        <taxon>Eukaryota</taxon>
        <taxon>Viridiplantae</taxon>
        <taxon>Chlorophyta</taxon>
        <taxon>Mamiellophyceae</taxon>
        <taxon>Mamiellales</taxon>
        <taxon>Bathycoccaceae</taxon>
        <taxon>Ostreococcus</taxon>
    </lineage>
</organism>
<dbReference type="STRING" id="70448.Q00UD9"/>
<dbReference type="AlphaFoldDB" id="Q00UD9"/>
<dbReference type="EMBL" id="CAID01000016">
    <property type="protein sequence ID" value="CAL58110.1"/>
    <property type="molecule type" value="Genomic_DNA"/>
</dbReference>
<dbReference type="KEGG" id="ota:OT_ostta16g01110"/>
<dbReference type="PANTHER" id="PTHR35126">
    <property type="entry name" value="SLR0598 PROTEIN"/>
    <property type="match status" value="1"/>
</dbReference>
<dbReference type="GeneID" id="9830935"/>
<feature type="region of interest" description="Disordered" evidence="1">
    <location>
        <begin position="61"/>
        <end position="101"/>
    </location>
</feature>
<dbReference type="PANTHER" id="PTHR35126:SF1">
    <property type="entry name" value="DUF3067 DOMAIN-CONTAINING PROTEIN"/>
    <property type="match status" value="1"/>
</dbReference>
<dbReference type="Proteomes" id="UP000009170">
    <property type="component" value="Unassembled WGS sequence"/>
</dbReference>
<reference evidence="2 3" key="2">
    <citation type="journal article" date="2014" name="BMC Genomics">
        <title>An improved genome of the model marine alga Ostreococcus tauri unfolds by assessing Illumina de novo assemblies.</title>
        <authorList>
            <person name="Blanc-Mathieu R."/>
            <person name="Verhelst B."/>
            <person name="Derelle E."/>
            <person name="Rombauts S."/>
            <person name="Bouget F.Y."/>
            <person name="Carre I."/>
            <person name="Chateau A."/>
            <person name="Eyre-Walker A."/>
            <person name="Grimsley N."/>
            <person name="Moreau H."/>
            <person name="Piegu B."/>
            <person name="Rivals E."/>
            <person name="Schackwitz W."/>
            <person name="Van de Peer Y."/>
            <person name="Piganeau G."/>
        </authorList>
    </citation>
    <scope>NUCLEOTIDE SEQUENCE [LARGE SCALE GENOMIC DNA]</scope>
    <source>
        <strain evidence="3">OTTH 0595 / CCAP 157/2 / RCC745</strain>
    </source>
</reference>
<evidence type="ECO:0000313" key="2">
    <source>
        <dbReference type="EMBL" id="CAL58110.1"/>
    </source>
</evidence>
<evidence type="ECO:0000256" key="1">
    <source>
        <dbReference type="SAM" id="MobiDB-lite"/>
    </source>
</evidence>
<dbReference type="RefSeq" id="XP_003083561.1">
    <property type="nucleotide sequence ID" value="XM_003083513.1"/>
</dbReference>
<gene>
    <name evidence="2" type="ORF">OT_ostta16g01110</name>
</gene>
<dbReference type="InParanoid" id="Q00UD9"/>
<dbReference type="OrthoDB" id="5234at2759"/>
<proteinExistence type="predicted"/>
<sequence length="286" mass="31948">MSATARPCASSSASCASKRCSPASRARVGARRVACHAENADKLERFADWLKKEIDITFNPRTPGAKIAGRCPECPDTQTQPSEVDRDRASDDAEETSGSTMGDFDLRAFTAELERAMEAPATSEGLVLEKKSAVVKTVEATDEEEAMMEAEDEGYDYDVEDEGEPLNGRELALMCIKKYGKAHDMAIKHVKMGSGMKRWVSLNLYVGHLGQRSYPQTEAQYLEQLDVIAYLINSWGQAEYTRAFFREKPIARRGLPSRPRVDTCVTLQFARSPTWNDDLSDEYFDF</sequence>
<name>Q00UD9_OSTTA</name>
<reference evidence="3" key="1">
    <citation type="journal article" date="2006" name="Proc. Natl. Acad. Sci. U.S.A.">
        <title>Genome analysis of the smallest free-living eukaryote Ostreococcus tauri unveils many unique features.</title>
        <authorList>
            <person name="Derelle E."/>
            <person name="Ferraz C."/>
            <person name="Rombauts S."/>
            <person name="Rouze P."/>
            <person name="Worden A.Z."/>
            <person name="Robbens S."/>
            <person name="Partensky F."/>
            <person name="Degroeve S."/>
            <person name="Echeynie S."/>
            <person name="Cooke R."/>
            <person name="Saeys Y."/>
            <person name="Wuyts J."/>
            <person name="Jabbari K."/>
            <person name="Bowler C."/>
            <person name="Panaud O."/>
            <person name="Piegu B."/>
            <person name="Ball S.G."/>
            <person name="Ral J.-P."/>
            <person name="Bouget F.-Y."/>
            <person name="Piganeau G."/>
            <person name="De Baets B."/>
            <person name="Picard A."/>
            <person name="Delseny M."/>
            <person name="Demaille J."/>
            <person name="Van de Peer Y."/>
            <person name="Moreau H."/>
        </authorList>
    </citation>
    <scope>NUCLEOTIDE SEQUENCE [LARGE SCALE GENOMIC DNA]</scope>
    <source>
        <strain evidence="3">OTTH 0595 / CCAP 157/2 / RCC745</strain>
    </source>
</reference>
<dbReference type="OMA" id="IAYMITS"/>
<dbReference type="Pfam" id="PF11267">
    <property type="entry name" value="DUF3067"/>
    <property type="match status" value="1"/>
</dbReference>
<accession>Q00UD9</accession>
<feature type="region of interest" description="Disordered" evidence="1">
    <location>
        <begin position="1"/>
        <end position="24"/>
    </location>
</feature>